<sequence>MGLGSWWQLVVASVTGQVALLTFDYQTASYFEKFVVLHSFAKRVQIMGSSSSVGSGSQVKNFAACSSTGPSLNQDLYLTYLIDYQGKLIHHL</sequence>
<dbReference type="Gramene" id="mRNA:HanXRQr2_Chr03g0098281">
    <property type="protein sequence ID" value="CDS:HanXRQr2_Chr03g0098281.1"/>
    <property type="gene ID" value="HanXRQr2_Chr03g0098281"/>
</dbReference>
<feature type="chain" id="PRO_5039896826" description="WD40/YVTN repeat-like-containing domain-containing protein" evidence="1">
    <location>
        <begin position="17"/>
        <end position="92"/>
    </location>
</feature>
<name>A0A9K3JF02_HELAN</name>
<proteinExistence type="predicted"/>
<dbReference type="Proteomes" id="UP000215914">
    <property type="component" value="Unassembled WGS sequence"/>
</dbReference>
<reference evidence="2" key="1">
    <citation type="journal article" date="2017" name="Nature">
        <title>The sunflower genome provides insights into oil metabolism, flowering and Asterid evolution.</title>
        <authorList>
            <person name="Badouin H."/>
            <person name="Gouzy J."/>
            <person name="Grassa C.J."/>
            <person name="Murat F."/>
            <person name="Staton S.E."/>
            <person name="Cottret L."/>
            <person name="Lelandais-Briere C."/>
            <person name="Owens G.L."/>
            <person name="Carrere S."/>
            <person name="Mayjonade B."/>
            <person name="Legrand L."/>
            <person name="Gill N."/>
            <person name="Kane N.C."/>
            <person name="Bowers J.E."/>
            <person name="Hubner S."/>
            <person name="Bellec A."/>
            <person name="Berard A."/>
            <person name="Berges H."/>
            <person name="Blanchet N."/>
            <person name="Boniface M.C."/>
            <person name="Brunel D."/>
            <person name="Catrice O."/>
            <person name="Chaidir N."/>
            <person name="Claudel C."/>
            <person name="Donnadieu C."/>
            <person name="Faraut T."/>
            <person name="Fievet G."/>
            <person name="Helmstetter N."/>
            <person name="King M."/>
            <person name="Knapp S.J."/>
            <person name="Lai Z."/>
            <person name="Le Paslier M.C."/>
            <person name="Lippi Y."/>
            <person name="Lorenzon L."/>
            <person name="Mandel J.R."/>
            <person name="Marage G."/>
            <person name="Marchand G."/>
            <person name="Marquand E."/>
            <person name="Bret-Mestries E."/>
            <person name="Morien E."/>
            <person name="Nambeesan S."/>
            <person name="Nguyen T."/>
            <person name="Pegot-Espagnet P."/>
            <person name="Pouilly N."/>
            <person name="Raftis F."/>
            <person name="Sallet E."/>
            <person name="Schiex T."/>
            <person name="Thomas J."/>
            <person name="Vandecasteele C."/>
            <person name="Vares D."/>
            <person name="Vear F."/>
            <person name="Vautrin S."/>
            <person name="Crespi M."/>
            <person name="Mangin B."/>
            <person name="Burke J.M."/>
            <person name="Salse J."/>
            <person name="Munos S."/>
            <person name="Vincourt P."/>
            <person name="Rieseberg L.H."/>
            <person name="Langlade N.B."/>
        </authorList>
    </citation>
    <scope>NUCLEOTIDE SEQUENCE</scope>
    <source>
        <tissue evidence="2">Leaves</tissue>
    </source>
</reference>
<evidence type="ECO:0000256" key="1">
    <source>
        <dbReference type="SAM" id="SignalP"/>
    </source>
</evidence>
<protein>
    <recommendedName>
        <fullName evidence="4">WD40/YVTN repeat-like-containing domain-containing protein</fullName>
    </recommendedName>
</protein>
<dbReference type="AlphaFoldDB" id="A0A9K3JF02"/>
<organism evidence="2 3">
    <name type="scientific">Helianthus annuus</name>
    <name type="common">Common sunflower</name>
    <dbReference type="NCBI Taxonomy" id="4232"/>
    <lineage>
        <taxon>Eukaryota</taxon>
        <taxon>Viridiplantae</taxon>
        <taxon>Streptophyta</taxon>
        <taxon>Embryophyta</taxon>
        <taxon>Tracheophyta</taxon>
        <taxon>Spermatophyta</taxon>
        <taxon>Magnoliopsida</taxon>
        <taxon>eudicotyledons</taxon>
        <taxon>Gunneridae</taxon>
        <taxon>Pentapetalae</taxon>
        <taxon>asterids</taxon>
        <taxon>campanulids</taxon>
        <taxon>Asterales</taxon>
        <taxon>Asteraceae</taxon>
        <taxon>Asteroideae</taxon>
        <taxon>Heliantheae alliance</taxon>
        <taxon>Heliantheae</taxon>
        <taxon>Helianthus</taxon>
    </lineage>
</organism>
<keyword evidence="3" id="KW-1185">Reference proteome</keyword>
<evidence type="ECO:0000313" key="2">
    <source>
        <dbReference type="EMBL" id="KAF5813432.1"/>
    </source>
</evidence>
<dbReference type="EMBL" id="MNCJ02000318">
    <property type="protein sequence ID" value="KAF5813432.1"/>
    <property type="molecule type" value="Genomic_DNA"/>
</dbReference>
<evidence type="ECO:0008006" key="4">
    <source>
        <dbReference type="Google" id="ProtNLM"/>
    </source>
</evidence>
<gene>
    <name evidence="2" type="ORF">HanXRQr2_Chr03g0098281</name>
</gene>
<comment type="caution">
    <text evidence="2">The sequence shown here is derived from an EMBL/GenBank/DDBJ whole genome shotgun (WGS) entry which is preliminary data.</text>
</comment>
<evidence type="ECO:0000313" key="3">
    <source>
        <dbReference type="Proteomes" id="UP000215914"/>
    </source>
</evidence>
<accession>A0A9K3JF02</accession>
<feature type="signal peptide" evidence="1">
    <location>
        <begin position="1"/>
        <end position="16"/>
    </location>
</feature>
<reference evidence="2" key="2">
    <citation type="submission" date="2020-06" db="EMBL/GenBank/DDBJ databases">
        <title>Helianthus annuus Genome sequencing and assembly Release 2.</title>
        <authorList>
            <person name="Gouzy J."/>
            <person name="Langlade N."/>
            <person name="Munos S."/>
        </authorList>
    </citation>
    <scope>NUCLEOTIDE SEQUENCE</scope>
    <source>
        <tissue evidence="2">Leaves</tissue>
    </source>
</reference>
<keyword evidence="1" id="KW-0732">Signal</keyword>